<dbReference type="AlphaFoldDB" id="A0A1H9GTE9"/>
<proteinExistence type="predicted"/>
<dbReference type="Proteomes" id="UP000182360">
    <property type="component" value="Unassembled WGS sequence"/>
</dbReference>
<evidence type="ECO:0000313" key="1">
    <source>
        <dbReference type="EMBL" id="SEQ53367.1"/>
    </source>
</evidence>
<dbReference type="OrthoDB" id="304612at2"/>
<keyword evidence="2" id="KW-1185">Reference proteome</keyword>
<gene>
    <name evidence="1" type="ORF">SAMN04487977_105133</name>
</gene>
<dbReference type="RefSeq" id="WP_074643893.1">
    <property type="nucleotide sequence ID" value="NZ_FOFU01000005.1"/>
</dbReference>
<reference evidence="1 2" key="1">
    <citation type="submission" date="2016-10" db="EMBL/GenBank/DDBJ databases">
        <authorList>
            <person name="de Groot N.N."/>
        </authorList>
    </citation>
    <scope>NUCLEOTIDE SEQUENCE [LARGE SCALE GENOMIC DNA]</scope>
    <source>
        <strain evidence="1 2">B25</strain>
    </source>
</reference>
<dbReference type="SUPFAM" id="SSF82171">
    <property type="entry name" value="DPP6 N-terminal domain-like"/>
    <property type="match status" value="1"/>
</dbReference>
<accession>A0A1H9GTE9</accession>
<name>A0A1H9GTE9_9SPIR</name>
<organism evidence="1 2">
    <name type="scientific">Treponema bryantii</name>
    <dbReference type="NCBI Taxonomy" id="163"/>
    <lineage>
        <taxon>Bacteria</taxon>
        <taxon>Pseudomonadati</taxon>
        <taxon>Spirochaetota</taxon>
        <taxon>Spirochaetia</taxon>
        <taxon>Spirochaetales</taxon>
        <taxon>Treponemataceae</taxon>
        <taxon>Treponema</taxon>
    </lineage>
</organism>
<sequence length="1042" mass="114185">MQKKDFRICKKLNTGRQFISLLAVFLLCTQLSAHSGMFWGEKKLRVAKTQWFDIIYPERCEKSAVILYEKADTVYEEVAGQYGLTPSFRMPVVITPAVEQFNAFWTAIPYNHIAIYDTSVAGSSELAVFSETLLSTFRHELTHAVTYNMKSGFWRGVGKIFGDGVAPGMLTVTTGMAEGATVTSESAAGEGRLNDEYAKHYVKQAKIEGAFPSYHDVSGSADNAPSGVPYFFNGAFHQWLQEKYGMEPYAEFWYRIVNGKNLTVAKAFKKSFGVKLRTAWTQFEEAYEVPEVAANPVKAGLVYDFFEPERSGFSRLNDAGFLYGSLSSAAGRLVWLDKYGSRVFEADGYSDGRSSSKSPAPAVHKLFSQQGISGVRLSNDGRFLAVSYMSENAPGPVARIKLYDFDRKSFYSVKEKGLKDGVVVKDGAGGFYLVAQKYFDQNYSIVIYKLLLEDSGRRVKGTELHKEIKLDAEINPFAFTALNNGAFAWIKKNRLTYSLCVTSLDGALLSEFVFPEGMAVRSLSYAEISENSTLSPDTATFYFSYTQKGTLPRLGKLEVDGALGDVGHLQLEMSARLILSSQDISGGIFESVLWNGKIVYIGKFLRQNRVLCLRDGTGSAEIMEVGGAISGEAAATVEDIAGAENGGDVGEASIGSLIFETTPYKPFPYLLHGIFMPLSTYQSEYFGTKETYASNIYDFMIGATYITANPWTSGTDDLYTLTAGFNPVSLATGVSLTINKGTETSLFKSQTAIKSEFNKNGWQHGGIVSDISSVIEIGRISSIIITNTATALFNSQSNFSVSDTLKLQYSNIRKTGPGRFERGGFGVAVGFGKRYIAPLDSPDKSLLDLSVVSAGLKICISHLLPFESKYGSTYNLPLTAGFTLLPSSSNYGYVDIEQDSIPVEGLPAITIGHPVFDASVEVVAFSMDIQKALPGITAIYLNDFYINLGYSATGTAGSASKNGFQAAHLPEYFGAISDGRGYYLDSAYIKTGLELTPNVGLFASPNYQMELYVIYSYTIHSYKELNPQERIRLLLGFSMNGF</sequence>
<evidence type="ECO:0000313" key="2">
    <source>
        <dbReference type="Proteomes" id="UP000182360"/>
    </source>
</evidence>
<protein>
    <submittedName>
        <fullName evidence="1">Uncharacterized protein</fullName>
    </submittedName>
</protein>
<dbReference type="EMBL" id="FOFU01000005">
    <property type="protein sequence ID" value="SEQ53367.1"/>
    <property type="molecule type" value="Genomic_DNA"/>
</dbReference>